<evidence type="ECO:0000256" key="3">
    <source>
        <dbReference type="ARBA" id="ARBA00005163"/>
    </source>
</evidence>
<dbReference type="NCBIfam" id="TIGR02968">
    <property type="entry name" value="succ_dehyd_anc"/>
    <property type="match status" value="1"/>
</dbReference>
<dbReference type="AlphaFoldDB" id="A0A078KEE6"/>
<keyword evidence="20" id="KW-0560">Oxidoreductase</keyword>
<keyword evidence="14 18" id="KW-0408">Iron</keyword>
<dbReference type="UniPathway" id="UPA00223"/>
<proteinExistence type="predicted"/>
<accession>A0A078KEE6</accession>
<evidence type="ECO:0000256" key="6">
    <source>
        <dbReference type="ARBA" id="ARBA00022475"/>
    </source>
</evidence>
<evidence type="ECO:0000256" key="1">
    <source>
        <dbReference type="ARBA" id="ARBA00004050"/>
    </source>
</evidence>
<keyword evidence="21" id="KW-1185">Reference proteome</keyword>
<keyword evidence="9 18" id="KW-0349">Heme</keyword>
<feature type="transmembrane region" description="Helical" evidence="19">
    <location>
        <begin position="85"/>
        <end position="110"/>
    </location>
</feature>
<feature type="transmembrane region" description="Helical" evidence="19">
    <location>
        <begin position="7"/>
        <end position="33"/>
    </location>
</feature>
<evidence type="ECO:0000256" key="14">
    <source>
        <dbReference type="ARBA" id="ARBA00023004"/>
    </source>
</evidence>
<evidence type="ECO:0000256" key="19">
    <source>
        <dbReference type="SAM" id="Phobius"/>
    </source>
</evidence>
<comment type="subcellular location">
    <subcellularLocation>
        <location evidence="2 16">Cell inner membrane</location>
        <topology evidence="2 16">Multi-pass membrane protein</topology>
    </subcellularLocation>
</comment>
<keyword evidence="8 16" id="KW-0816">Tricarboxylic acid cycle</keyword>
<dbReference type="Proteomes" id="UP000032420">
    <property type="component" value="Chromosome I"/>
</dbReference>
<dbReference type="GO" id="GO:0016491">
    <property type="term" value="F:oxidoreductase activity"/>
    <property type="evidence" value="ECO:0007669"/>
    <property type="project" value="UniProtKB-KW"/>
</dbReference>
<keyword evidence="12 16" id="KW-0249">Electron transport</keyword>
<sequence length="115" mass="13793">MENINYIYCWIIQRISAIILTIYTIFIIIYILYHPNLDYTTWSLLFYNFFMRMFTILAIISGVAHTWIGLFTIITDYIKCSYIRLCMNILIIIYLFLFLCGYIEVVYGVFLCNSK</sequence>
<evidence type="ECO:0000256" key="4">
    <source>
        <dbReference type="ARBA" id="ARBA00019425"/>
    </source>
</evidence>
<dbReference type="GO" id="GO:0009055">
    <property type="term" value="F:electron transfer activity"/>
    <property type="evidence" value="ECO:0007669"/>
    <property type="project" value="TreeGrafter"/>
</dbReference>
<evidence type="ECO:0000256" key="18">
    <source>
        <dbReference type="PIRSR" id="PIRSR000169-2"/>
    </source>
</evidence>
<feature type="transmembrane region" description="Helical" evidence="19">
    <location>
        <begin position="53"/>
        <end position="73"/>
    </location>
</feature>
<dbReference type="Gene3D" id="1.20.1300.10">
    <property type="entry name" value="Fumarate reductase/succinate dehydrogenase, transmembrane subunit"/>
    <property type="match status" value="1"/>
</dbReference>
<comment type="function">
    <text evidence="1 16">Membrane-anchoring subunit of succinate dehydrogenase (SDH).</text>
</comment>
<comment type="cofactor">
    <cofactor evidence="18">
        <name>heme</name>
        <dbReference type="ChEBI" id="CHEBI:30413"/>
    </cofactor>
    <text evidence="18">The heme is bound between the two transmembrane subunits.</text>
</comment>
<dbReference type="PANTHER" id="PTHR38689:SF1">
    <property type="entry name" value="SUCCINATE DEHYDROGENASE HYDROPHOBIC MEMBRANE ANCHOR SUBUNIT"/>
    <property type="match status" value="1"/>
</dbReference>
<dbReference type="PIRSF" id="PIRSF000169">
    <property type="entry name" value="SDH_D"/>
    <property type="match status" value="1"/>
</dbReference>
<evidence type="ECO:0000256" key="8">
    <source>
        <dbReference type="ARBA" id="ARBA00022532"/>
    </source>
</evidence>
<dbReference type="KEGG" id="eme:CEM_124"/>
<evidence type="ECO:0000256" key="2">
    <source>
        <dbReference type="ARBA" id="ARBA00004429"/>
    </source>
</evidence>
<dbReference type="InterPro" id="IPR014312">
    <property type="entry name" value="Succ_DH_anchor"/>
</dbReference>
<dbReference type="InterPro" id="IPR000701">
    <property type="entry name" value="SuccDH_FuR_B_TM-su"/>
</dbReference>
<dbReference type="GO" id="GO:0005886">
    <property type="term" value="C:plasma membrane"/>
    <property type="evidence" value="ECO:0007669"/>
    <property type="project" value="UniProtKB-SubCell"/>
</dbReference>
<keyword evidence="13 19" id="KW-1133">Transmembrane helix</keyword>
<evidence type="ECO:0000256" key="17">
    <source>
        <dbReference type="PIRSR" id="PIRSR000169-1"/>
    </source>
</evidence>
<keyword evidence="10 19" id="KW-0812">Transmembrane</keyword>
<dbReference type="PANTHER" id="PTHR38689">
    <property type="entry name" value="SUCCINATE DEHYDROGENASE HYDROPHOBIC MEMBRANE ANCHOR SUBUNIT"/>
    <property type="match status" value="1"/>
</dbReference>
<dbReference type="GO" id="GO:0046872">
    <property type="term" value="F:metal ion binding"/>
    <property type="evidence" value="ECO:0007669"/>
    <property type="project" value="UniProtKB-KW"/>
</dbReference>
<keyword evidence="15 16" id="KW-0472">Membrane</keyword>
<evidence type="ECO:0000256" key="12">
    <source>
        <dbReference type="ARBA" id="ARBA00022982"/>
    </source>
</evidence>
<gene>
    <name evidence="20" type="primary">sdhD</name>
    <name evidence="20" type="ORF">CEM_124</name>
</gene>
<evidence type="ECO:0000256" key="10">
    <source>
        <dbReference type="ARBA" id="ARBA00022692"/>
    </source>
</evidence>
<keyword evidence="7 16" id="KW-0997">Cell inner membrane</keyword>
<name>A0A078KEE6_9GAMM</name>
<evidence type="ECO:0000256" key="7">
    <source>
        <dbReference type="ARBA" id="ARBA00022519"/>
    </source>
</evidence>
<dbReference type="SUPFAM" id="SSF81343">
    <property type="entry name" value="Fumarate reductase respiratory complex transmembrane subunits"/>
    <property type="match status" value="1"/>
</dbReference>
<dbReference type="GO" id="GO:0006099">
    <property type="term" value="P:tricarboxylic acid cycle"/>
    <property type="evidence" value="ECO:0007669"/>
    <property type="project" value="UniProtKB-UniRule"/>
</dbReference>
<keyword evidence="5 16" id="KW-0813">Transport</keyword>
<feature type="binding site" evidence="17">
    <location>
        <position position="77"/>
    </location>
    <ligand>
        <name>a ubiquinone</name>
        <dbReference type="ChEBI" id="CHEBI:16389"/>
    </ligand>
</feature>
<organism evidence="20 21">
    <name type="scientific">Candidatus Johnevansia muelleri</name>
    <dbReference type="NCBI Taxonomy" id="1495769"/>
    <lineage>
        <taxon>Bacteria</taxon>
        <taxon>Pseudomonadati</taxon>
        <taxon>Pseudomonadota</taxon>
        <taxon>Gammaproteobacteria</taxon>
        <taxon>Candidatus Johnevansiales</taxon>
        <taxon>Candidatus Johnevansiaceae</taxon>
        <taxon>Candidatus Johnevansia</taxon>
    </lineage>
</organism>
<reference evidence="21" key="1">
    <citation type="submission" date="2014-07" db="EMBL/GenBank/DDBJ databases">
        <authorList>
            <person name="Santos-Garcia D."/>
        </authorList>
    </citation>
    <scope>NUCLEOTIDE SEQUENCE [LARGE SCALE GENOMIC DNA]</scope>
</reference>
<evidence type="ECO:0000313" key="21">
    <source>
        <dbReference type="Proteomes" id="UP000032420"/>
    </source>
</evidence>
<dbReference type="GO" id="GO:0017004">
    <property type="term" value="P:cytochrome complex assembly"/>
    <property type="evidence" value="ECO:0007669"/>
    <property type="project" value="TreeGrafter"/>
</dbReference>
<dbReference type="EMBL" id="LM655252">
    <property type="protein sequence ID" value="CDZ16392.1"/>
    <property type="molecule type" value="Genomic_DNA"/>
</dbReference>
<keyword evidence="11 18" id="KW-0479">Metal-binding</keyword>
<dbReference type="Pfam" id="PF01127">
    <property type="entry name" value="Sdh_cyt"/>
    <property type="match status" value="1"/>
</dbReference>
<evidence type="ECO:0000256" key="15">
    <source>
        <dbReference type="ARBA" id="ARBA00023136"/>
    </source>
</evidence>
<evidence type="ECO:0000256" key="9">
    <source>
        <dbReference type="ARBA" id="ARBA00022617"/>
    </source>
</evidence>
<protein>
    <recommendedName>
        <fullName evidence="4 16">Succinate dehydrogenase hydrophobic membrane anchor subunit</fullName>
    </recommendedName>
</protein>
<evidence type="ECO:0000313" key="20">
    <source>
        <dbReference type="EMBL" id="CDZ16392.1"/>
    </source>
</evidence>
<dbReference type="InterPro" id="IPR034804">
    <property type="entry name" value="SQR/QFR_C/D"/>
</dbReference>
<dbReference type="GO" id="GO:0020037">
    <property type="term" value="F:heme binding"/>
    <property type="evidence" value="ECO:0007669"/>
    <property type="project" value="InterPro"/>
</dbReference>
<keyword evidence="6 16" id="KW-1003">Cell membrane</keyword>
<comment type="pathway">
    <text evidence="3 16">Carbohydrate metabolism; tricarboxylic acid cycle.</text>
</comment>
<evidence type="ECO:0000256" key="16">
    <source>
        <dbReference type="PIRNR" id="PIRNR000169"/>
    </source>
</evidence>
<evidence type="ECO:0000256" key="13">
    <source>
        <dbReference type="ARBA" id="ARBA00022989"/>
    </source>
</evidence>
<evidence type="ECO:0000256" key="5">
    <source>
        <dbReference type="ARBA" id="ARBA00022448"/>
    </source>
</evidence>
<feature type="binding site" description="axial binding residue" evidence="18">
    <location>
        <position position="65"/>
    </location>
    <ligand>
        <name>heme</name>
        <dbReference type="ChEBI" id="CHEBI:30413"/>
        <note>ligand shared with second transmembrane subunit</note>
    </ligand>
    <ligandPart>
        <name>Fe</name>
        <dbReference type="ChEBI" id="CHEBI:18248"/>
    </ligandPart>
</feature>
<evidence type="ECO:0000256" key="11">
    <source>
        <dbReference type="ARBA" id="ARBA00022723"/>
    </source>
</evidence>
<dbReference type="HOGENOM" id="CLU_151315_2_0_6"/>
<dbReference type="STRING" id="1495769.CEM_124"/>